<gene>
    <name evidence="1" type="ORF">CDAR_115621</name>
</gene>
<evidence type="ECO:0000313" key="1">
    <source>
        <dbReference type="EMBL" id="GIX67408.1"/>
    </source>
</evidence>
<sequence>MGTKLLHAARHAKHHVSHVLPSRLTASNDTCSITHGDLSQTTFSLKGAPEFPVSINYLTGNRTINNTKSLLTILKWWHMATHRLSSYTHVCIGFF</sequence>
<evidence type="ECO:0000313" key="2">
    <source>
        <dbReference type="Proteomes" id="UP001054837"/>
    </source>
</evidence>
<proteinExistence type="predicted"/>
<dbReference type="AlphaFoldDB" id="A0AAV4M4Y4"/>
<comment type="caution">
    <text evidence="1">The sequence shown here is derived from an EMBL/GenBank/DDBJ whole genome shotgun (WGS) entry which is preliminary data.</text>
</comment>
<accession>A0AAV4M4Y4</accession>
<protein>
    <submittedName>
        <fullName evidence="1">Uncharacterized protein</fullName>
    </submittedName>
</protein>
<organism evidence="1 2">
    <name type="scientific">Caerostris darwini</name>
    <dbReference type="NCBI Taxonomy" id="1538125"/>
    <lineage>
        <taxon>Eukaryota</taxon>
        <taxon>Metazoa</taxon>
        <taxon>Ecdysozoa</taxon>
        <taxon>Arthropoda</taxon>
        <taxon>Chelicerata</taxon>
        <taxon>Arachnida</taxon>
        <taxon>Araneae</taxon>
        <taxon>Araneomorphae</taxon>
        <taxon>Entelegynae</taxon>
        <taxon>Araneoidea</taxon>
        <taxon>Araneidae</taxon>
        <taxon>Caerostris</taxon>
    </lineage>
</organism>
<keyword evidence="2" id="KW-1185">Reference proteome</keyword>
<name>A0AAV4M4Y4_9ARAC</name>
<reference evidence="1 2" key="1">
    <citation type="submission" date="2021-06" db="EMBL/GenBank/DDBJ databases">
        <title>Caerostris darwini draft genome.</title>
        <authorList>
            <person name="Kono N."/>
            <person name="Arakawa K."/>
        </authorList>
    </citation>
    <scope>NUCLEOTIDE SEQUENCE [LARGE SCALE GENOMIC DNA]</scope>
</reference>
<dbReference type="EMBL" id="BPLQ01000092">
    <property type="protein sequence ID" value="GIX67408.1"/>
    <property type="molecule type" value="Genomic_DNA"/>
</dbReference>
<dbReference type="Proteomes" id="UP001054837">
    <property type="component" value="Unassembled WGS sequence"/>
</dbReference>